<feature type="transmembrane region" description="Helical" evidence="1">
    <location>
        <begin position="28"/>
        <end position="53"/>
    </location>
</feature>
<comment type="caution">
    <text evidence="3">The sequence shown here is derived from an EMBL/GenBank/DDBJ whole genome shotgun (WGS) entry which is preliminary data.</text>
</comment>
<keyword evidence="1" id="KW-0812">Transmembrane</keyword>
<proteinExistence type="predicted"/>
<evidence type="ECO:0000313" key="3">
    <source>
        <dbReference type="EMBL" id="GHI80282.1"/>
    </source>
</evidence>
<keyword evidence="4" id="KW-1185">Reference proteome</keyword>
<accession>A0ABQ3TJW5</accession>
<dbReference type="Proteomes" id="UP000608522">
    <property type="component" value="Unassembled WGS sequence"/>
</dbReference>
<keyword evidence="1" id="KW-0472">Membrane</keyword>
<protein>
    <recommendedName>
        <fullName evidence="2">DUF4328 domain-containing protein</fullName>
    </recommendedName>
</protein>
<evidence type="ECO:0000313" key="4">
    <source>
        <dbReference type="Proteomes" id="UP000608522"/>
    </source>
</evidence>
<dbReference type="InterPro" id="IPR025565">
    <property type="entry name" value="DUF4328"/>
</dbReference>
<feature type="transmembrane region" description="Helical" evidence="1">
    <location>
        <begin position="161"/>
        <end position="182"/>
    </location>
</feature>
<dbReference type="EMBL" id="BNED01000005">
    <property type="protein sequence ID" value="GHI80282.1"/>
    <property type="molecule type" value="Genomic_DNA"/>
</dbReference>
<evidence type="ECO:0000259" key="2">
    <source>
        <dbReference type="Pfam" id="PF14219"/>
    </source>
</evidence>
<reference evidence="4" key="1">
    <citation type="submission" date="2023-07" db="EMBL/GenBank/DDBJ databases">
        <title>Whole genome shotgun sequence of Streptomyces spororaveus NBRC 15456.</title>
        <authorList>
            <person name="Komaki H."/>
            <person name="Tamura T."/>
        </authorList>
    </citation>
    <scope>NUCLEOTIDE SEQUENCE [LARGE SCALE GENOMIC DNA]</scope>
    <source>
        <strain evidence="4">NBRC 15456</strain>
    </source>
</reference>
<dbReference type="RefSeq" id="WP_202201681.1">
    <property type="nucleotide sequence ID" value="NZ_BAAATO010000027.1"/>
</dbReference>
<keyword evidence="1" id="KW-1133">Transmembrane helix</keyword>
<dbReference type="Pfam" id="PF14219">
    <property type="entry name" value="DUF4328"/>
    <property type="match status" value="1"/>
</dbReference>
<feature type="transmembrane region" description="Helical" evidence="1">
    <location>
        <begin position="118"/>
        <end position="141"/>
    </location>
</feature>
<gene>
    <name evidence="3" type="ORF">Sspor_58430</name>
</gene>
<feature type="transmembrane region" description="Helical" evidence="1">
    <location>
        <begin position="194"/>
        <end position="216"/>
    </location>
</feature>
<evidence type="ECO:0000256" key="1">
    <source>
        <dbReference type="SAM" id="Phobius"/>
    </source>
</evidence>
<feature type="transmembrane region" description="Helical" evidence="1">
    <location>
        <begin position="73"/>
        <end position="97"/>
    </location>
</feature>
<sequence>MSFNAPGTPPPPQYGDVLRSPQGLATALTVLLCVAGGINLLSAGTNAFTLSLMNDLDADPARVSSSMTDLSDILTGLAGIFQLLAYLATAVVFLVWFHRVRVNGEIFAATAFSLGRGWAVGWWFIPVAHLFMPFVTARQIWRASTQLKPDGSPVRVSAAPLTAWWAVWIVASIAGRISGMVYMRAETPGERGAAAALGIGSDLLMVAAAVLAVLFVRRLTDLQNTMAAQGPYAPVQAAYEGAPAAAQTLR</sequence>
<name>A0ABQ3TJW5_9ACTN</name>
<organism evidence="3 4">
    <name type="scientific">Streptomyces spororaveus</name>
    <dbReference type="NCBI Taxonomy" id="284039"/>
    <lineage>
        <taxon>Bacteria</taxon>
        <taxon>Bacillati</taxon>
        <taxon>Actinomycetota</taxon>
        <taxon>Actinomycetes</taxon>
        <taxon>Kitasatosporales</taxon>
        <taxon>Streptomycetaceae</taxon>
        <taxon>Streptomyces</taxon>
    </lineage>
</organism>
<feature type="domain" description="DUF4328" evidence="2">
    <location>
        <begin position="62"/>
        <end position="220"/>
    </location>
</feature>